<dbReference type="OrthoDB" id="266527at2759"/>
<name>A0A836HSW0_9TRYP</name>
<organism evidence="2 3">
    <name type="scientific">Porcisia hertigi</name>
    <dbReference type="NCBI Taxonomy" id="2761500"/>
    <lineage>
        <taxon>Eukaryota</taxon>
        <taxon>Discoba</taxon>
        <taxon>Euglenozoa</taxon>
        <taxon>Kinetoplastea</taxon>
        <taxon>Metakinetoplastina</taxon>
        <taxon>Trypanosomatida</taxon>
        <taxon>Trypanosomatidae</taxon>
        <taxon>Leishmaniinae</taxon>
        <taxon>Porcisia</taxon>
    </lineage>
</organism>
<accession>A0A836HSW0</accession>
<dbReference type="EMBL" id="JAFJZO010000030">
    <property type="protein sequence ID" value="KAG5498509.1"/>
    <property type="molecule type" value="Genomic_DNA"/>
</dbReference>
<feature type="compositionally biased region" description="Basic and acidic residues" evidence="1">
    <location>
        <begin position="53"/>
        <end position="70"/>
    </location>
</feature>
<feature type="compositionally biased region" description="Acidic residues" evidence="1">
    <location>
        <begin position="71"/>
        <end position="85"/>
    </location>
</feature>
<feature type="compositionally biased region" description="Low complexity" evidence="1">
    <location>
        <begin position="38"/>
        <end position="52"/>
    </location>
</feature>
<evidence type="ECO:0000256" key="1">
    <source>
        <dbReference type="SAM" id="MobiDB-lite"/>
    </source>
</evidence>
<feature type="compositionally biased region" description="Basic and acidic residues" evidence="1">
    <location>
        <begin position="178"/>
        <end position="197"/>
    </location>
</feature>
<reference evidence="2 3" key="1">
    <citation type="submission" date="2021-02" db="EMBL/GenBank/DDBJ databases">
        <title>Porcisia hertigi Genome sequencing and assembly.</title>
        <authorList>
            <person name="Almutairi H."/>
            <person name="Gatherer D."/>
        </authorList>
    </citation>
    <scope>NUCLEOTIDE SEQUENCE [LARGE SCALE GENOMIC DNA]</scope>
    <source>
        <strain evidence="2 3">C119</strain>
    </source>
</reference>
<keyword evidence="3" id="KW-1185">Reference proteome</keyword>
<dbReference type="GeneID" id="94288896"/>
<dbReference type="KEGG" id="phet:94288896"/>
<evidence type="ECO:0000313" key="2">
    <source>
        <dbReference type="EMBL" id="KAG5498509.1"/>
    </source>
</evidence>
<sequence>MPPPYRQLHRCAGLSLLSDHGQPSWRMATRTIYHLPNTYSGSTTDVSSSNESSHVKNVYDGDRGVRHDYDSGEEAAEEEEEEEEEEVVVCTAPQTLLYVPNTTPQIEGYGGVVHTPTRYLRPYDEEDYGAVLVKATAAAADTAVAPVLVEKESADAAASLLSHGCKSPANFETGVWRSHRDEKKTQSHTDVGERWASDDCTDAAAGEEEDSSPVCFNGTRNRPCQPVPQRSRQDDTSTPVCRAAASRASQQSCTAVEGKKKCVAAAILSNVPVSSAVEDACSSLQLPHQSSFGSTKCCEANVFTSPAWVEECSGVRGRHYDSNAAWVRSPIATSTSAAVHDLPGRDSCGSPLGGEVIAASEVSSAVFVGSSRPRTPRHLAIEHSKGVSGENERVPGCSLTAALFSSCRRSVPAVVRRNNGKYASRTNFYLEPRHSRHARRIALGDLPIATSTESSVSSSTSFRMFLWLFGTSRRTSAATCEAHCETNSLTTDDDMDAMSQVWSITAKYYAAHQP</sequence>
<comment type="caution">
    <text evidence="2">The sequence shown here is derived from an EMBL/GenBank/DDBJ whole genome shotgun (WGS) entry which is preliminary data.</text>
</comment>
<evidence type="ECO:0000313" key="3">
    <source>
        <dbReference type="Proteomes" id="UP000674318"/>
    </source>
</evidence>
<dbReference type="RefSeq" id="XP_067755263.1">
    <property type="nucleotide sequence ID" value="XM_067898819.1"/>
</dbReference>
<feature type="region of interest" description="Disordered" evidence="1">
    <location>
        <begin position="38"/>
        <end position="85"/>
    </location>
</feature>
<dbReference type="AlphaFoldDB" id="A0A836HSW0"/>
<dbReference type="Proteomes" id="UP000674318">
    <property type="component" value="Unassembled WGS sequence"/>
</dbReference>
<feature type="compositionally biased region" description="Acidic residues" evidence="1">
    <location>
        <begin position="199"/>
        <end position="211"/>
    </location>
</feature>
<gene>
    <name evidence="2" type="ORF">JKF63_02795</name>
</gene>
<feature type="region of interest" description="Disordered" evidence="1">
    <location>
        <begin position="177"/>
        <end position="240"/>
    </location>
</feature>
<protein>
    <submittedName>
        <fullName evidence="2">Uncharacterized protein</fullName>
    </submittedName>
</protein>
<proteinExistence type="predicted"/>